<dbReference type="EMBL" id="CP001999">
    <property type="protein sequence ID" value="ADG94405.1"/>
    <property type="molecule type" value="Genomic_DNA"/>
</dbReference>
<evidence type="ECO:0000313" key="15">
    <source>
        <dbReference type="Proteomes" id="UP000000939"/>
    </source>
</evidence>
<feature type="domain" description="PAS" evidence="12">
    <location>
        <begin position="375"/>
        <end position="443"/>
    </location>
</feature>
<dbReference type="KEGG" id="ant:Arnit_2757"/>
<dbReference type="SUPFAM" id="SSF55785">
    <property type="entry name" value="PYP-like sensor domain (PAS domain)"/>
    <property type="match status" value="1"/>
</dbReference>
<evidence type="ECO:0000256" key="7">
    <source>
        <dbReference type="ARBA" id="ARBA00022840"/>
    </source>
</evidence>
<gene>
    <name evidence="14" type="ordered locus">Arnit_2757</name>
</gene>
<evidence type="ECO:0000256" key="9">
    <source>
        <dbReference type="SAM" id="Phobius"/>
    </source>
</evidence>
<dbReference type="InterPro" id="IPR005467">
    <property type="entry name" value="His_kinase_dom"/>
</dbReference>
<dbReference type="EC" id="2.7.13.3" evidence="2"/>
<evidence type="ECO:0000256" key="3">
    <source>
        <dbReference type="ARBA" id="ARBA00022553"/>
    </source>
</evidence>
<dbReference type="HOGENOM" id="CLU_000445_89_20_7"/>
<dbReference type="InterPro" id="IPR000700">
    <property type="entry name" value="PAS-assoc_C"/>
</dbReference>
<evidence type="ECO:0000256" key="4">
    <source>
        <dbReference type="ARBA" id="ARBA00022679"/>
    </source>
</evidence>
<evidence type="ECO:0000256" key="6">
    <source>
        <dbReference type="ARBA" id="ARBA00022777"/>
    </source>
</evidence>
<reference evidence="14 15" key="1">
    <citation type="journal article" date="2010" name="Stand. Genomic Sci.">
        <title>Complete genome sequence of Arcobacter nitrofigilis type strain (CI).</title>
        <authorList>
            <person name="Pati A."/>
            <person name="Gronow S."/>
            <person name="Lapidus A."/>
            <person name="Copeland A."/>
            <person name="Glavina Del Rio T."/>
            <person name="Nolan M."/>
            <person name="Lucas S."/>
            <person name="Tice H."/>
            <person name="Cheng J.F."/>
            <person name="Han C."/>
            <person name="Chertkov O."/>
            <person name="Bruce D."/>
            <person name="Tapia R."/>
            <person name="Goodwin L."/>
            <person name="Pitluck S."/>
            <person name="Liolios K."/>
            <person name="Ivanova N."/>
            <person name="Mavromatis K."/>
            <person name="Chen A."/>
            <person name="Palaniappan K."/>
            <person name="Land M."/>
            <person name="Hauser L."/>
            <person name="Chang Y.J."/>
            <person name="Jeffries C.D."/>
            <person name="Detter J.C."/>
            <person name="Rohde M."/>
            <person name="Goker M."/>
            <person name="Bristow J."/>
            <person name="Eisen J.A."/>
            <person name="Markowitz V."/>
            <person name="Hugenholtz P."/>
            <person name="Klenk H.P."/>
            <person name="Kyrpides N.C."/>
        </authorList>
    </citation>
    <scope>NUCLEOTIDE SEQUENCE [LARGE SCALE GENOMIC DNA]</scope>
    <source>
        <strain evidence="15">ATCC 33309 / DSM 7299 / CCUG 15893 / LMG 7604 / NCTC 12251 / CI</strain>
    </source>
</reference>
<dbReference type="CDD" id="cd00082">
    <property type="entry name" value="HisKA"/>
    <property type="match status" value="1"/>
</dbReference>
<dbReference type="Pfam" id="PF02518">
    <property type="entry name" value="HATPase_c"/>
    <property type="match status" value="1"/>
</dbReference>
<proteinExistence type="predicted"/>
<evidence type="ECO:0000256" key="2">
    <source>
        <dbReference type="ARBA" id="ARBA00012438"/>
    </source>
</evidence>
<dbReference type="RefSeq" id="WP_013136550.1">
    <property type="nucleotide sequence ID" value="NC_014166.1"/>
</dbReference>
<dbReference type="InterPro" id="IPR007487">
    <property type="entry name" value="ABC_transpt-TYRBP-like"/>
</dbReference>
<evidence type="ECO:0000259" key="13">
    <source>
        <dbReference type="PROSITE" id="PS50113"/>
    </source>
</evidence>
<organism evidence="14 15">
    <name type="scientific">Arcobacter nitrofigilis (strain ATCC 33309 / DSM 7299 / CCUG 15893 / LMG 7604 / NCTC 12251 / CI)</name>
    <name type="common">Campylobacter nitrofigilis</name>
    <dbReference type="NCBI Taxonomy" id="572480"/>
    <lineage>
        <taxon>Bacteria</taxon>
        <taxon>Pseudomonadati</taxon>
        <taxon>Campylobacterota</taxon>
        <taxon>Epsilonproteobacteria</taxon>
        <taxon>Campylobacterales</taxon>
        <taxon>Arcobacteraceae</taxon>
        <taxon>Arcobacter</taxon>
    </lineage>
</organism>
<dbReference type="AlphaFoldDB" id="D5V6Y5"/>
<keyword evidence="15" id="KW-1185">Reference proteome</keyword>
<dbReference type="CDD" id="cd00130">
    <property type="entry name" value="PAS"/>
    <property type="match status" value="1"/>
</dbReference>
<dbReference type="Gene3D" id="3.30.450.20">
    <property type="entry name" value="PAS domain"/>
    <property type="match status" value="1"/>
</dbReference>
<dbReference type="eggNOG" id="COG5000">
    <property type="taxonomic scope" value="Bacteria"/>
</dbReference>
<dbReference type="Pfam" id="PF04392">
    <property type="entry name" value="ABC_sub_bind"/>
    <property type="match status" value="1"/>
</dbReference>
<feature type="chain" id="PRO_5003078146" description="histidine kinase" evidence="10">
    <location>
        <begin position="19"/>
        <end position="723"/>
    </location>
</feature>
<dbReference type="Proteomes" id="UP000000939">
    <property type="component" value="Chromosome"/>
</dbReference>
<dbReference type="PROSITE" id="PS50109">
    <property type="entry name" value="HIS_KIN"/>
    <property type="match status" value="1"/>
</dbReference>
<dbReference type="NCBIfam" id="TIGR00229">
    <property type="entry name" value="sensory_box"/>
    <property type="match status" value="1"/>
</dbReference>
<keyword evidence="3" id="KW-0597">Phosphoprotein</keyword>
<evidence type="ECO:0000256" key="1">
    <source>
        <dbReference type="ARBA" id="ARBA00000085"/>
    </source>
</evidence>
<evidence type="ECO:0000256" key="8">
    <source>
        <dbReference type="ARBA" id="ARBA00023012"/>
    </source>
</evidence>
<dbReference type="PANTHER" id="PTHR43065:SF46">
    <property type="entry name" value="C4-DICARBOXYLATE TRANSPORT SENSOR PROTEIN DCTB"/>
    <property type="match status" value="1"/>
</dbReference>
<protein>
    <recommendedName>
        <fullName evidence="2">histidine kinase</fullName>
        <ecNumber evidence="2">2.7.13.3</ecNumber>
    </recommendedName>
</protein>
<dbReference type="OrthoDB" id="5385971at2"/>
<feature type="signal peptide" evidence="10">
    <location>
        <begin position="1"/>
        <end position="18"/>
    </location>
</feature>
<keyword evidence="9" id="KW-0472">Membrane</keyword>
<dbReference type="PROSITE" id="PS50112">
    <property type="entry name" value="PAS"/>
    <property type="match status" value="1"/>
</dbReference>
<feature type="transmembrane region" description="Helical" evidence="9">
    <location>
        <begin position="338"/>
        <end position="356"/>
    </location>
</feature>
<keyword evidence="8" id="KW-0902">Two-component regulatory system</keyword>
<dbReference type="Gene3D" id="3.30.565.10">
    <property type="entry name" value="Histidine kinase-like ATPase, C-terminal domain"/>
    <property type="match status" value="1"/>
</dbReference>
<sequence precursor="true">MKYLFFLLLIFNSLFANAHKEILLLHSYNDGLKWSDGITNGLKSVISRYPDYELSIEYMDTKRNHNKDYFDILSLLYTKKYADKKFDLIITADNYAFNFALSNNKEIFHNTPIIFCGLENFNKIKIPNNMKNSITGVIEYKEIKKNIQLINNSIKDLNTLYIISDNTLSSKAIRKQILDAIAEYKDKIHIIFDTKIDIKTINQKIKKLPPNSAILFTSLYKDINDKFLYPKDLKDFFENSIYPVFAITKIHLGEGIVGGIMVDPYEQGKLAGNMANNFLNGTPIKDIDMLVPISKQYSDYAILKKFDLLDSNIQNPSTTINKPKDFFEENRKMIDSTFILLPLLFLLIIGLIVNIVKKVNLEIRLLEQAKLDNVLLNNIKSIIYWKSKEGIILGCNDSLCKLLDLSKDKIVGKDLNDIFPEICQKIDDTKAFISDLETTLRNRDNEIINVLIRRKKYLNKKNKEAGIVTIINDITDLKKLENQGKKDEQFMIQRSKLYEVGEMITSVAHQWKAPLIEISTIAQELLYKKDISKNSSKEFVDEIMTQVKYMTNTIDDFRDFIRPSIKKSEFEINSAINQLLRVIEHNTKYNYINVEINYEENKIYTIYGYANEFKQAILNIINNSKDSILKRRQIEEFQAKISISISLEDDLLCISIKDNGIGIKDDNLEKIFEPFFTSKKNGDGFGLYMVKLIIEDKMNGIIKALPCKEGANIFICMKNRTEE</sequence>
<keyword evidence="4" id="KW-0808">Transferase</keyword>
<accession>D5V6Y5</accession>
<evidence type="ECO:0000259" key="12">
    <source>
        <dbReference type="PROSITE" id="PS50112"/>
    </source>
</evidence>
<dbReference type="STRING" id="572480.Arnit_2757"/>
<dbReference type="InterPro" id="IPR004358">
    <property type="entry name" value="Sig_transdc_His_kin-like_C"/>
</dbReference>
<feature type="domain" description="Histidine kinase" evidence="11">
    <location>
        <begin position="506"/>
        <end position="721"/>
    </location>
</feature>
<comment type="catalytic activity">
    <reaction evidence="1">
        <text>ATP + protein L-histidine = ADP + protein N-phospho-L-histidine.</text>
        <dbReference type="EC" id="2.7.13.3"/>
    </reaction>
</comment>
<dbReference type="SMART" id="SM00387">
    <property type="entry name" value="HATPase_c"/>
    <property type="match status" value="1"/>
</dbReference>
<dbReference type="PANTHER" id="PTHR43065">
    <property type="entry name" value="SENSOR HISTIDINE KINASE"/>
    <property type="match status" value="1"/>
</dbReference>
<dbReference type="Pfam" id="PF13426">
    <property type="entry name" value="PAS_9"/>
    <property type="match status" value="1"/>
</dbReference>
<dbReference type="InterPro" id="IPR035965">
    <property type="entry name" value="PAS-like_dom_sf"/>
</dbReference>
<dbReference type="InterPro" id="IPR003661">
    <property type="entry name" value="HisK_dim/P_dom"/>
</dbReference>
<dbReference type="SUPFAM" id="SSF55874">
    <property type="entry name" value="ATPase domain of HSP90 chaperone/DNA topoisomerase II/histidine kinase"/>
    <property type="match status" value="1"/>
</dbReference>
<dbReference type="Gene3D" id="1.10.287.130">
    <property type="match status" value="1"/>
</dbReference>
<keyword evidence="6 14" id="KW-0418">Kinase</keyword>
<dbReference type="SUPFAM" id="SSF47384">
    <property type="entry name" value="Homodimeric domain of signal transducing histidine kinase"/>
    <property type="match status" value="1"/>
</dbReference>
<keyword evidence="7" id="KW-0067">ATP-binding</keyword>
<keyword evidence="9" id="KW-0812">Transmembrane</keyword>
<keyword evidence="9" id="KW-1133">Transmembrane helix</keyword>
<dbReference type="GO" id="GO:0000155">
    <property type="term" value="F:phosphorelay sensor kinase activity"/>
    <property type="evidence" value="ECO:0007669"/>
    <property type="project" value="InterPro"/>
</dbReference>
<name>D5V6Y5_ARCNC</name>
<dbReference type="InterPro" id="IPR036097">
    <property type="entry name" value="HisK_dim/P_sf"/>
</dbReference>
<dbReference type="GO" id="GO:0005524">
    <property type="term" value="F:ATP binding"/>
    <property type="evidence" value="ECO:0007669"/>
    <property type="project" value="UniProtKB-KW"/>
</dbReference>
<evidence type="ECO:0000313" key="14">
    <source>
        <dbReference type="EMBL" id="ADG94405.1"/>
    </source>
</evidence>
<feature type="domain" description="PAC" evidence="13">
    <location>
        <begin position="434"/>
        <end position="486"/>
    </location>
</feature>
<evidence type="ECO:0000259" key="11">
    <source>
        <dbReference type="PROSITE" id="PS50109"/>
    </source>
</evidence>
<evidence type="ECO:0000256" key="10">
    <source>
        <dbReference type="SAM" id="SignalP"/>
    </source>
</evidence>
<dbReference type="InterPro" id="IPR036890">
    <property type="entry name" value="HATPase_C_sf"/>
</dbReference>
<dbReference type="eggNOG" id="COG2984">
    <property type="taxonomic scope" value="Bacteria"/>
</dbReference>
<evidence type="ECO:0000256" key="5">
    <source>
        <dbReference type="ARBA" id="ARBA00022741"/>
    </source>
</evidence>
<dbReference type="InterPro" id="IPR000014">
    <property type="entry name" value="PAS"/>
</dbReference>
<dbReference type="PROSITE" id="PS50113">
    <property type="entry name" value="PAC"/>
    <property type="match status" value="1"/>
</dbReference>
<keyword evidence="10" id="KW-0732">Signal</keyword>
<keyword evidence="5" id="KW-0547">Nucleotide-binding</keyword>
<dbReference type="InterPro" id="IPR003594">
    <property type="entry name" value="HATPase_dom"/>
</dbReference>
<dbReference type="CDD" id="cd00075">
    <property type="entry name" value="HATPase"/>
    <property type="match status" value="1"/>
</dbReference>
<dbReference type="PRINTS" id="PR00344">
    <property type="entry name" value="BCTRLSENSOR"/>
</dbReference>
<dbReference type="SMART" id="SM00091">
    <property type="entry name" value="PAS"/>
    <property type="match status" value="1"/>
</dbReference>